<organism evidence="5 6">
    <name type="scientific">Crassaminicella indica</name>
    <dbReference type="NCBI Taxonomy" id="2855394"/>
    <lineage>
        <taxon>Bacteria</taxon>
        <taxon>Bacillati</taxon>
        <taxon>Bacillota</taxon>
        <taxon>Clostridia</taxon>
        <taxon>Eubacteriales</taxon>
        <taxon>Clostridiaceae</taxon>
        <taxon>Crassaminicella</taxon>
    </lineage>
</organism>
<dbReference type="PROSITE" id="PS00041">
    <property type="entry name" value="HTH_ARAC_FAMILY_1"/>
    <property type="match status" value="1"/>
</dbReference>
<evidence type="ECO:0000313" key="5">
    <source>
        <dbReference type="EMBL" id="QXM06409.1"/>
    </source>
</evidence>
<dbReference type="PANTHER" id="PTHR47893">
    <property type="entry name" value="REGULATORY PROTEIN PCHR"/>
    <property type="match status" value="1"/>
</dbReference>
<sequence>MIIKKNIIDDYYKYIENKYCAKTLDELLGKKYFIKDQLGEGSFFRVKIEKGLEISGFNISKMEMDFDRVPHEDILEVGYCYSGDTKILSLPDYKKYAFKEGDIFIYKALNELERFKFEYRNCKTISIHMNFNIIKNAVNSIWEDRIIRDWQENINNIFNENILIVEKASYDLRKIAQEIDEISSNNMMGYIKLKLKAIEFLSTFLEEKSKKNLKNIKNKEIQRITKAKEIINENIQNTPSVKELAIKLNTSIYKLQKWFKDITGDTVYGYIKKAKIRKAKYLLKNTNLSILEIANEIGYENPSKFANVFKRYNGITPLKYRKSK</sequence>
<dbReference type="EMBL" id="CP078093">
    <property type="protein sequence ID" value="QXM06409.1"/>
    <property type="molecule type" value="Genomic_DNA"/>
</dbReference>
<dbReference type="PROSITE" id="PS01124">
    <property type="entry name" value="HTH_ARAC_FAMILY_2"/>
    <property type="match status" value="1"/>
</dbReference>
<proteinExistence type="predicted"/>
<reference evidence="5" key="1">
    <citation type="submission" date="2021-07" db="EMBL/GenBank/DDBJ databases">
        <title>Complete genome sequence of Crassaminicella sp. 143-21, isolated from a deep-sea hydrothermal vent.</title>
        <authorList>
            <person name="Li X."/>
        </authorList>
    </citation>
    <scope>NUCLEOTIDE SEQUENCE</scope>
    <source>
        <strain evidence="5">143-21</strain>
    </source>
</reference>
<protein>
    <submittedName>
        <fullName evidence="5">AraC family transcriptional regulator</fullName>
    </submittedName>
</protein>
<evidence type="ECO:0000256" key="3">
    <source>
        <dbReference type="ARBA" id="ARBA00023163"/>
    </source>
</evidence>
<accession>A0ABX8RBH5</accession>
<keyword evidence="6" id="KW-1185">Reference proteome</keyword>
<dbReference type="InterPro" id="IPR053142">
    <property type="entry name" value="PchR_regulatory_protein"/>
</dbReference>
<evidence type="ECO:0000259" key="4">
    <source>
        <dbReference type="PROSITE" id="PS01124"/>
    </source>
</evidence>
<gene>
    <name evidence="5" type="ORF">KVH43_01140</name>
</gene>
<evidence type="ECO:0000256" key="2">
    <source>
        <dbReference type="ARBA" id="ARBA00023125"/>
    </source>
</evidence>
<keyword evidence="3" id="KW-0804">Transcription</keyword>
<dbReference type="PANTHER" id="PTHR47893:SF1">
    <property type="entry name" value="REGULATORY PROTEIN PCHR"/>
    <property type="match status" value="1"/>
</dbReference>
<dbReference type="SMART" id="SM00342">
    <property type="entry name" value="HTH_ARAC"/>
    <property type="match status" value="1"/>
</dbReference>
<feature type="domain" description="HTH araC/xylS-type" evidence="4">
    <location>
        <begin position="225"/>
        <end position="323"/>
    </location>
</feature>
<dbReference type="Proteomes" id="UP000886818">
    <property type="component" value="Chromosome"/>
</dbReference>
<name>A0ABX8RBH5_9CLOT</name>
<dbReference type="InterPro" id="IPR018062">
    <property type="entry name" value="HTH_AraC-typ_CS"/>
</dbReference>
<evidence type="ECO:0000313" key="6">
    <source>
        <dbReference type="Proteomes" id="UP000886818"/>
    </source>
</evidence>
<evidence type="ECO:0000256" key="1">
    <source>
        <dbReference type="ARBA" id="ARBA00023015"/>
    </source>
</evidence>
<dbReference type="RefSeq" id="WP_218283105.1">
    <property type="nucleotide sequence ID" value="NZ_CP078093.1"/>
</dbReference>
<keyword evidence="1" id="KW-0805">Transcription regulation</keyword>
<dbReference type="InterPro" id="IPR018060">
    <property type="entry name" value="HTH_AraC"/>
</dbReference>
<dbReference type="Pfam" id="PF12833">
    <property type="entry name" value="HTH_18"/>
    <property type="match status" value="1"/>
</dbReference>
<keyword evidence="2" id="KW-0238">DNA-binding</keyword>